<sequence>MNKSIKKSISILLALGMNILPMQGFIPYAQAAANGINIPSGEQPQILIILDNSQGMAGVIKGVDGLSGAIMSGSGTVAEDVSSSSPVYYPVGTDGFIPPATATTAVAPGTSVQYSVPCNSSLLTTLGQTACSSFGAGTSSKAYVDNSESMFNMSENAIRYILGQPTYANNIQFGLETYSTHSISLYNTWVYYMSASDGFSFGTSPTPPKGLQTVANPCYGSVSNGSFTNYSCGDIYSYYQTYGAMKNLNTSNLYNDPYLYVKDTSDNPIINDVLYATANQWGTGATNNVGSEPNTPSNYNLDGYESKQIQGSYNQYTNGLASGSSPTSAGYIPTSQQVWNSQRGYGFDSSTSGSNGNLVVAITKSNAGNNENINNRIVPEVLSQNISYNSDPITASAGYAPVAGAFQTALNYFQGKSRQASSPPTTCGKKYVIFITFGQPTKGTGGKVYPPLGSAAASIFDVTSITASMVSATTPSNNGLQTNNNAVIEAVNAIGQLAQNDVKTYVIGVGSAVNPSISGTTKKQQAEAQQGQYVLQAMANAGGTNTLYTATSSSHLQSALNTIVANILGKSVVSSYAAPPSVTVGSLEFLLKNVNPVTGQGDLYAYPVTSNGSVSSTASWDANSNMTAATRSTVLYTTPIGNTTTNGGSALTFPAVASTDSAAFGTLPSNLTASDIAQYTINPSYDNGTYLGGRDSGWYVGLPSSAPAEVLTAPNNASLLNNAGYLSFASGHANRQNAVLFSDNDGFLYALGYQNIATSSSSTPTGPTLLWGWMPGALLPSLQNYPSFWQGNNMDNFASIDAYDNSDSKWHTYVVGVAGNGSIYYDLQLTGTSAPDLGNVVAQYNYSGYSQPVASAPVFYQVNSPGASNFGQTWALFAINNSSGSNLGILNVSSGAFQLDPLPISDTATPYIDSNGNLFLGDGSGNVYEMTAANLIKVLNKPSNYSIPSGDFTSIGNYTTNWPSGLNTNVQFIGGTFYQGKNYLRVQGPSGITMFNNSTGNWSPVWTTYSGGAGEWSGSSASSYTSNTTITPLPSGSTITDQALINNGNVIVPVTVPPSSTDTCGVNTAAYYIYSLVNGIFPSSAYVSTGGTLITLDAQGGYVIGQGNALTPSVTVFNGSLLLQGAASKNTTGGTSGFASAIGASLPLGGPTAWRLVLQH</sequence>
<proteinExistence type="predicted"/>
<dbReference type="GeneID" id="60696334"/>
<name>A0A5P9XSB8_ACITH</name>
<dbReference type="InterPro" id="IPR036465">
    <property type="entry name" value="vWFA_dom_sf"/>
</dbReference>
<dbReference type="SUPFAM" id="SSF53300">
    <property type="entry name" value="vWA-like"/>
    <property type="match status" value="1"/>
</dbReference>
<evidence type="ECO:0000313" key="2">
    <source>
        <dbReference type="Proteomes" id="UP000363590"/>
    </source>
</evidence>
<protein>
    <submittedName>
        <fullName evidence="1">Type IV pilin biogenesis protein</fullName>
    </submittedName>
</protein>
<gene>
    <name evidence="1" type="ORF">GCD22_02043</name>
</gene>
<accession>A0A5P9XSB8</accession>
<dbReference type="KEGG" id="atx:GCD22_02043"/>
<dbReference type="RefSeq" id="WP_031573362.1">
    <property type="nucleotide sequence ID" value="NZ_CP045571.1"/>
</dbReference>
<evidence type="ECO:0000313" key="1">
    <source>
        <dbReference type="EMBL" id="QFX96293.1"/>
    </source>
</evidence>
<reference evidence="1 2" key="1">
    <citation type="submission" date="2019-10" db="EMBL/GenBank/DDBJ databases">
        <authorList>
            <person name="Wang R."/>
        </authorList>
    </citation>
    <scope>NUCLEOTIDE SEQUENCE [LARGE SCALE GENOMIC DNA]</scope>
    <source>
        <strain evidence="1 2">ATCC 19377</strain>
    </source>
</reference>
<dbReference type="Proteomes" id="UP000363590">
    <property type="component" value="Chromosome"/>
</dbReference>
<dbReference type="Gene3D" id="3.40.50.410">
    <property type="entry name" value="von Willebrand factor, type A domain"/>
    <property type="match status" value="1"/>
</dbReference>
<organism evidence="1 2">
    <name type="scientific">Acidithiobacillus thiooxidans ATCC 19377</name>
    <dbReference type="NCBI Taxonomy" id="637390"/>
    <lineage>
        <taxon>Bacteria</taxon>
        <taxon>Pseudomonadati</taxon>
        <taxon>Pseudomonadota</taxon>
        <taxon>Acidithiobacillia</taxon>
        <taxon>Acidithiobacillales</taxon>
        <taxon>Acidithiobacillaceae</taxon>
        <taxon>Acidithiobacillus</taxon>
    </lineage>
</organism>
<dbReference type="EMBL" id="CP045571">
    <property type="protein sequence ID" value="QFX96293.1"/>
    <property type="molecule type" value="Genomic_DNA"/>
</dbReference>
<dbReference type="AlphaFoldDB" id="A0A5P9XSB8"/>